<dbReference type="Pfam" id="PF13181">
    <property type="entry name" value="TPR_8"/>
    <property type="match status" value="3"/>
</dbReference>
<dbReference type="STRING" id="7375.A0A0L0BR80"/>
<accession>A0A0L0BR80</accession>
<dbReference type="PANTHER" id="PTHR45188">
    <property type="entry name" value="DNAJ PROTEIN P58IPK HOMOLOG"/>
    <property type="match status" value="1"/>
</dbReference>
<evidence type="ECO:0000313" key="5">
    <source>
        <dbReference type="EMBL" id="KNC22521.1"/>
    </source>
</evidence>
<evidence type="ECO:0000259" key="4">
    <source>
        <dbReference type="PROSITE" id="PS50076"/>
    </source>
</evidence>
<dbReference type="SUPFAM" id="SSF48452">
    <property type="entry name" value="TPR-like"/>
    <property type="match status" value="1"/>
</dbReference>
<keyword evidence="6" id="KW-1185">Reference proteome</keyword>
<feature type="repeat" description="TPR" evidence="3">
    <location>
        <begin position="179"/>
        <end position="212"/>
    </location>
</feature>
<dbReference type="OrthoDB" id="765884at2759"/>
<gene>
    <name evidence="5" type="ORF">FF38_07485</name>
</gene>
<evidence type="ECO:0000256" key="1">
    <source>
        <dbReference type="ARBA" id="ARBA00022737"/>
    </source>
</evidence>
<dbReference type="InterPro" id="IPR011990">
    <property type="entry name" value="TPR-like_helical_dom_sf"/>
</dbReference>
<protein>
    <recommendedName>
        <fullName evidence="4">J domain-containing protein</fullName>
    </recommendedName>
</protein>
<dbReference type="InterPro" id="IPR036869">
    <property type="entry name" value="J_dom_sf"/>
</dbReference>
<evidence type="ECO:0000313" key="6">
    <source>
        <dbReference type="Proteomes" id="UP000037069"/>
    </source>
</evidence>
<dbReference type="PROSITE" id="PS50005">
    <property type="entry name" value="TPR"/>
    <property type="match status" value="1"/>
</dbReference>
<dbReference type="SMART" id="SM00271">
    <property type="entry name" value="DnaJ"/>
    <property type="match status" value="1"/>
</dbReference>
<dbReference type="SUPFAM" id="SSF46565">
    <property type="entry name" value="Chaperone J-domain"/>
    <property type="match status" value="1"/>
</dbReference>
<dbReference type="OMA" id="KNVRSME"/>
<dbReference type="Pfam" id="PF00226">
    <property type="entry name" value="DnaJ"/>
    <property type="match status" value="1"/>
</dbReference>
<feature type="non-terminal residue" evidence="5">
    <location>
        <position position="274"/>
    </location>
</feature>
<comment type="caution">
    <text evidence="5">The sequence shown here is derived from an EMBL/GenBank/DDBJ whole genome shotgun (WGS) entry which is preliminary data.</text>
</comment>
<keyword evidence="2 3" id="KW-0802">TPR repeat</keyword>
<evidence type="ECO:0000256" key="3">
    <source>
        <dbReference type="PROSITE-ProRule" id="PRU00339"/>
    </source>
</evidence>
<dbReference type="PROSITE" id="PS50076">
    <property type="entry name" value="DNAJ_2"/>
    <property type="match status" value="1"/>
</dbReference>
<name>A0A0L0BR80_LUCCU</name>
<dbReference type="Gene3D" id="1.25.40.10">
    <property type="entry name" value="Tetratricopeptide repeat domain"/>
    <property type="match status" value="1"/>
</dbReference>
<reference evidence="5 6" key="1">
    <citation type="journal article" date="2015" name="Nat. Commun.">
        <title>Lucilia cuprina genome unlocks parasitic fly biology to underpin future interventions.</title>
        <authorList>
            <person name="Anstead C.A."/>
            <person name="Korhonen P.K."/>
            <person name="Young N.D."/>
            <person name="Hall R.S."/>
            <person name="Jex A.R."/>
            <person name="Murali S.C."/>
            <person name="Hughes D.S."/>
            <person name="Lee S.F."/>
            <person name="Perry T."/>
            <person name="Stroehlein A.J."/>
            <person name="Ansell B.R."/>
            <person name="Breugelmans B."/>
            <person name="Hofmann A."/>
            <person name="Qu J."/>
            <person name="Dugan S."/>
            <person name="Lee S.L."/>
            <person name="Chao H."/>
            <person name="Dinh H."/>
            <person name="Han Y."/>
            <person name="Doddapaneni H.V."/>
            <person name="Worley K.C."/>
            <person name="Muzny D.M."/>
            <person name="Ioannidis P."/>
            <person name="Waterhouse R.M."/>
            <person name="Zdobnov E.M."/>
            <person name="James P.J."/>
            <person name="Bagnall N.H."/>
            <person name="Kotze A.C."/>
            <person name="Gibbs R.A."/>
            <person name="Richards S."/>
            <person name="Batterham P."/>
            <person name="Gasser R.B."/>
        </authorList>
    </citation>
    <scope>NUCLEOTIDE SEQUENCE [LARGE SCALE GENOMIC DNA]</scope>
    <source>
        <strain evidence="5 6">LS</strain>
        <tissue evidence="5">Full body</tissue>
    </source>
</reference>
<evidence type="ECO:0000256" key="2">
    <source>
        <dbReference type="ARBA" id="ARBA00022803"/>
    </source>
</evidence>
<proteinExistence type="predicted"/>
<dbReference type="PANTHER" id="PTHR45188:SF2">
    <property type="entry name" value="DNAJ HOMOLOG SUBFAMILY C MEMBER 7"/>
    <property type="match status" value="1"/>
</dbReference>
<feature type="domain" description="J" evidence="4">
    <location>
        <begin position="233"/>
        <end position="274"/>
    </location>
</feature>
<sequence length="274" mass="30527">MVVNEVGNPDELLIVEIPVGEVLLELELSEEEVPLILTEVLLLESEVPVNELLGGEAVLIEGEDSGGQGSVGEVESAVAHFRQALQLDPDNAEAKVLFKNVRSMEQAKTDGNAAFKLRNYADAIKKYTEAIELSDKISPNSMALSKLYSNRASANSALGNHKEAVEDADLSIEVDPEFIKPLRIKARSLFQLEEYEESATVYRRCLQVDPEDRQLRSELRNTELEIKKASRKDLYKILEVSKTATQTEIKKSYRKLALAYHPDKNQGDEKAADK</sequence>
<dbReference type="AlphaFoldDB" id="A0A0L0BR80"/>
<dbReference type="Gene3D" id="1.10.287.110">
    <property type="entry name" value="DnaJ domain"/>
    <property type="match status" value="1"/>
</dbReference>
<dbReference type="EMBL" id="JRES01001486">
    <property type="protein sequence ID" value="KNC22521.1"/>
    <property type="molecule type" value="Genomic_DNA"/>
</dbReference>
<keyword evidence="1" id="KW-0677">Repeat</keyword>
<dbReference type="SMART" id="SM00028">
    <property type="entry name" value="TPR"/>
    <property type="match status" value="4"/>
</dbReference>
<dbReference type="InterPro" id="IPR019734">
    <property type="entry name" value="TPR_rpt"/>
</dbReference>
<dbReference type="InterPro" id="IPR001623">
    <property type="entry name" value="DnaJ_domain"/>
</dbReference>
<dbReference type="Proteomes" id="UP000037069">
    <property type="component" value="Unassembled WGS sequence"/>
</dbReference>
<organism evidence="5 6">
    <name type="scientific">Lucilia cuprina</name>
    <name type="common">Green bottle fly</name>
    <name type="synonym">Australian sheep blowfly</name>
    <dbReference type="NCBI Taxonomy" id="7375"/>
    <lineage>
        <taxon>Eukaryota</taxon>
        <taxon>Metazoa</taxon>
        <taxon>Ecdysozoa</taxon>
        <taxon>Arthropoda</taxon>
        <taxon>Hexapoda</taxon>
        <taxon>Insecta</taxon>
        <taxon>Pterygota</taxon>
        <taxon>Neoptera</taxon>
        <taxon>Endopterygota</taxon>
        <taxon>Diptera</taxon>
        <taxon>Brachycera</taxon>
        <taxon>Muscomorpha</taxon>
        <taxon>Oestroidea</taxon>
        <taxon>Calliphoridae</taxon>
        <taxon>Luciliinae</taxon>
        <taxon>Lucilia</taxon>
    </lineage>
</organism>
<dbReference type="CDD" id="cd06257">
    <property type="entry name" value="DnaJ"/>
    <property type="match status" value="1"/>
</dbReference>
<dbReference type="PRINTS" id="PR00625">
    <property type="entry name" value="JDOMAIN"/>
</dbReference>